<dbReference type="SUPFAM" id="SSF53822">
    <property type="entry name" value="Periplasmic binding protein-like I"/>
    <property type="match status" value="1"/>
</dbReference>
<comment type="caution">
    <text evidence="2">The sequence shown here is derived from an EMBL/GenBank/DDBJ whole genome shotgun (WGS) entry which is preliminary data.</text>
</comment>
<reference evidence="2 3" key="1">
    <citation type="submission" date="2021-03" db="EMBL/GenBank/DDBJ databases">
        <title>Sequencing the genomes of 1000 actinobacteria strains.</title>
        <authorList>
            <person name="Klenk H.-P."/>
        </authorList>
    </citation>
    <scope>NUCLEOTIDE SEQUENCE [LARGE SCALE GENOMIC DNA]</scope>
    <source>
        <strain evidence="2 3">DSM 15797</strain>
    </source>
</reference>
<proteinExistence type="predicted"/>
<evidence type="ECO:0000313" key="3">
    <source>
        <dbReference type="Proteomes" id="UP001296993"/>
    </source>
</evidence>
<keyword evidence="3" id="KW-1185">Reference proteome</keyword>
<dbReference type="RefSeq" id="WP_210002597.1">
    <property type="nucleotide sequence ID" value="NZ_BAAAJY010000004.1"/>
</dbReference>
<evidence type="ECO:0000313" key="2">
    <source>
        <dbReference type="EMBL" id="MBP2388756.1"/>
    </source>
</evidence>
<accession>A0ABS4XK76</accession>
<protein>
    <recommendedName>
        <fullName evidence="4">Substrate-binding domain-containing protein</fullName>
    </recommendedName>
</protein>
<feature type="transmembrane region" description="Helical" evidence="1">
    <location>
        <begin position="7"/>
        <end position="28"/>
    </location>
</feature>
<gene>
    <name evidence="2" type="ORF">JOF47_004329</name>
</gene>
<dbReference type="EMBL" id="JAGIOF010000004">
    <property type="protein sequence ID" value="MBP2388756.1"/>
    <property type="molecule type" value="Genomic_DNA"/>
</dbReference>
<evidence type="ECO:0008006" key="4">
    <source>
        <dbReference type="Google" id="ProtNLM"/>
    </source>
</evidence>
<keyword evidence="1" id="KW-1133">Transmembrane helix</keyword>
<organism evidence="2 3">
    <name type="scientific">Paeniglutamicibacter kerguelensis</name>
    <dbReference type="NCBI Taxonomy" id="254788"/>
    <lineage>
        <taxon>Bacteria</taxon>
        <taxon>Bacillati</taxon>
        <taxon>Actinomycetota</taxon>
        <taxon>Actinomycetes</taxon>
        <taxon>Micrococcales</taxon>
        <taxon>Micrococcaceae</taxon>
        <taxon>Paeniglutamicibacter</taxon>
    </lineage>
</organism>
<evidence type="ECO:0000256" key="1">
    <source>
        <dbReference type="SAM" id="Phobius"/>
    </source>
</evidence>
<keyword evidence="1" id="KW-0472">Membrane</keyword>
<dbReference type="Proteomes" id="UP001296993">
    <property type="component" value="Unassembled WGS sequence"/>
</dbReference>
<name>A0ABS4XK76_9MICC</name>
<sequence length="446" mass="44123">MNRRKAVTLGAGAVVAIAAIIALVVFVVRPGAPTPADPVATTIPVALSAKDVPADTLIGVVVTLGAETGDGAQWKDAAQGAAVAARRFDMGGTPIAIATRNDKGTVDGARAAVEELIAEGVAGIVVATDGKHVSGALEAATDAGMPLILPYLSGDLETSAKAWSIAPTPAQMSAALTTALAQSERTLLIDAGGGSPDGVRVASTLEVAPGGDAAAVAAEAARLTGTPSTKDGKDGKPAKPVKNPADAILLSGTAWQQGIAVQALQSANVTVPIVLTPGATSPVFAVSLQKAGGTLSGRLLTVGADTGDAVALRSDASGRGMSAFLAGLRVLASDPQAQNLTGDREFAAVAGSADSRSHDAIVALVRAASAAGSNDPKLVGAALETLKVGPADGIAGPVLDFSRREALTGEPVQLNSSLQDLGLRPATENKASVSTTATWFAGNPSS</sequence>
<dbReference type="InterPro" id="IPR028082">
    <property type="entry name" value="Peripla_BP_I"/>
</dbReference>
<keyword evidence="1" id="KW-0812">Transmembrane</keyword>
<dbReference type="Gene3D" id="3.40.50.2300">
    <property type="match status" value="2"/>
</dbReference>